<feature type="domain" description="4Fe-4S ferredoxin-type" evidence="2">
    <location>
        <begin position="219"/>
        <end position="249"/>
    </location>
</feature>
<protein>
    <recommendedName>
        <fullName evidence="2">4Fe-4S ferredoxin-type domain-containing protein</fullName>
    </recommendedName>
</protein>
<feature type="region of interest" description="Disordered" evidence="1">
    <location>
        <begin position="250"/>
        <end position="274"/>
    </location>
</feature>
<accession>J2SWT0</accession>
<dbReference type="OrthoDB" id="1264044at2"/>
<dbReference type="AlphaFoldDB" id="J2SWT0"/>
<evidence type="ECO:0000256" key="1">
    <source>
        <dbReference type="SAM" id="MobiDB-lite"/>
    </source>
</evidence>
<gene>
    <name evidence="3" type="ORF">PMI13_03062</name>
</gene>
<organism evidence="3 4">
    <name type="scientific">Chryseobacterium populi</name>
    <dbReference type="NCBI Taxonomy" id="1144316"/>
    <lineage>
        <taxon>Bacteria</taxon>
        <taxon>Pseudomonadati</taxon>
        <taxon>Bacteroidota</taxon>
        <taxon>Flavobacteriia</taxon>
        <taxon>Flavobacteriales</taxon>
        <taxon>Weeksellaceae</taxon>
        <taxon>Chryseobacterium group</taxon>
        <taxon>Chryseobacterium</taxon>
    </lineage>
</organism>
<dbReference type="InterPro" id="IPR017896">
    <property type="entry name" value="4Fe4S_Fe-S-bd"/>
</dbReference>
<evidence type="ECO:0000259" key="2">
    <source>
        <dbReference type="PROSITE" id="PS51379"/>
    </source>
</evidence>
<reference evidence="3 4" key="1">
    <citation type="journal article" date="2012" name="J. Bacteriol.">
        <title>Twenty-one genome sequences from Pseudomonas species and 19 genome sequences from diverse bacteria isolated from the rhizosphere and endosphere of Populus deltoides.</title>
        <authorList>
            <person name="Brown S.D."/>
            <person name="Utturkar S.M."/>
            <person name="Klingeman D.M."/>
            <person name="Johnson C.M."/>
            <person name="Martin S.L."/>
            <person name="Land M.L."/>
            <person name="Lu T.Y."/>
            <person name="Schadt C.W."/>
            <person name="Doktycz M.J."/>
            <person name="Pelletier D.A."/>
        </authorList>
    </citation>
    <scope>NUCLEOTIDE SEQUENCE [LARGE SCALE GENOMIC DNA]</scope>
    <source>
        <strain evidence="3 4">CF314</strain>
    </source>
</reference>
<sequence>MKNKIILWLSFLITLSIVLYSCRNEDFSHTETNTQRKNSDFFKHALKNGASAKSGVDYINILDVYNQETGFLSKMPDQKGMPIWDKMQVFDAPDATGLMIPLSYDNETLSSVLFATLDSHDRITGVRDFDNSTLEGIVYNDRISKDFREQMFYTFMMVDNHTFGNEYFTNIPKDLFLGKKYDEEYGRMKIKDFSTSPTITSHYAGKLIYIENCGSTWNCKNHESWDKCDHCGACYNTSCSTTVIWVPDEPFPGASGGGGGGGGGGGTSTPQPPKDPCTVSAEAFYRIKPGCDGNNGGTTNLNDPCITLQAQSENAEFINGIQKLKNNLTLKKETGYIEKNTGSFTYQENANATEDANTLSLPDPDYYKDIRGFMHTHPNNFEDSNGNMRIGFKIFSPADVIYLNELVRNANENGTPLGEVYAIMVSEKGTYQIRFTGNVHQIKTVYANTKEQYNDMYKEYFKENSKRSDELNSFKFMDEHMVDFPVFQTN</sequence>
<proteinExistence type="predicted"/>
<name>J2SWT0_9FLAO</name>
<dbReference type="PROSITE" id="PS51257">
    <property type="entry name" value="PROKAR_LIPOPROTEIN"/>
    <property type="match status" value="1"/>
</dbReference>
<dbReference type="PATRIC" id="fig|1144316.3.peg.3081"/>
<dbReference type="EMBL" id="AKJY01000063">
    <property type="protein sequence ID" value="EJL70047.1"/>
    <property type="molecule type" value="Genomic_DNA"/>
</dbReference>
<feature type="compositionally biased region" description="Gly residues" evidence="1">
    <location>
        <begin position="254"/>
        <end position="267"/>
    </location>
</feature>
<dbReference type="Proteomes" id="UP000007509">
    <property type="component" value="Unassembled WGS sequence"/>
</dbReference>
<dbReference type="PROSITE" id="PS51379">
    <property type="entry name" value="4FE4S_FER_2"/>
    <property type="match status" value="1"/>
</dbReference>
<keyword evidence="4" id="KW-1185">Reference proteome</keyword>
<evidence type="ECO:0000313" key="4">
    <source>
        <dbReference type="Proteomes" id="UP000007509"/>
    </source>
</evidence>
<evidence type="ECO:0000313" key="3">
    <source>
        <dbReference type="EMBL" id="EJL70047.1"/>
    </source>
</evidence>
<dbReference type="RefSeq" id="WP_007845135.1">
    <property type="nucleotide sequence ID" value="NZ_AKJY01000063.1"/>
</dbReference>
<comment type="caution">
    <text evidence="3">The sequence shown here is derived from an EMBL/GenBank/DDBJ whole genome shotgun (WGS) entry which is preliminary data.</text>
</comment>